<evidence type="ECO:0000313" key="1">
    <source>
        <dbReference type="EMBL" id="AWB50619.1"/>
    </source>
</evidence>
<dbReference type="KEGG" id="geh:HYN69_18635"/>
<dbReference type="AlphaFoldDB" id="A0A2S0US19"/>
<dbReference type="Proteomes" id="UP000244496">
    <property type="component" value="Plasmid unnamed1"/>
</dbReference>
<name>A0A2S0US19_9RHOB</name>
<geneLocation type="plasmid" evidence="1">
    <name>unnamed1</name>
</geneLocation>
<organism evidence="1 2">
    <name type="scientific">Paragemmobacter aquarius</name>
    <dbReference type="NCBI Taxonomy" id="2169400"/>
    <lineage>
        <taxon>Bacteria</taxon>
        <taxon>Pseudomonadati</taxon>
        <taxon>Pseudomonadota</taxon>
        <taxon>Alphaproteobacteria</taxon>
        <taxon>Rhodobacterales</taxon>
        <taxon>Paracoccaceae</taxon>
        <taxon>Paragemmobacter</taxon>
    </lineage>
</organism>
<keyword evidence="1" id="KW-0614">Plasmid</keyword>
<keyword evidence="2" id="KW-1185">Reference proteome</keyword>
<dbReference type="RefSeq" id="WP_108437424.1">
    <property type="nucleotide sequence ID" value="NZ_CP028919.1"/>
</dbReference>
<reference evidence="1 2" key="1">
    <citation type="submission" date="2018-04" db="EMBL/GenBank/DDBJ databases">
        <title>Genome sequencing of Gemmobacter.</title>
        <authorList>
            <person name="Yi H."/>
            <person name="Baek M.-G."/>
        </authorList>
    </citation>
    <scope>NUCLEOTIDE SEQUENCE [LARGE SCALE GENOMIC DNA]</scope>
    <source>
        <strain evidence="1 2">HYN0069</strain>
        <plasmid evidence="2">Plasmid unnamed1</plasmid>
    </source>
</reference>
<accession>A0A2S0US19</accession>
<dbReference type="EMBL" id="CP028919">
    <property type="protein sequence ID" value="AWB50619.1"/>
    <property type="molecule type" value="Genomic_DNA"/>
</dbReference>
<proteinExistence type="predicted"/>
<gene>
    <name evidence="1" type="ORF">HYN69_18635</name>
</gene>
<evidence type="ECO:0000313" key="2">
    <source>
        <dbReference type="Proteomes" id="UP000244496"/>
    </source>
</evidence>
<protein>
    <submittedName>
        <fullName evidence="1">Uncharacterized protein</fullName>
    </submittedName>
</protein>
<sequence length="121" mass="13196">MTTALTLPESLGPLCRALRLTDAEAAWLVPAVAAKLTELAGYRPYELVSSDCAFIAFALNPQRLISFRCDPSEIARMRCATAARMLRLGRIGDAATLARGDWAKIIARAATGRLYWVKRSA</sequence>